<dbReference type="OrthoDB" id="5631271at2"/>
<dbReference type="RefSeq" id="WP_115264676.1">
    <property type="nucleotide sequence ID" value="NZ_UGGT01000003.1"/>
</dbReference>
<protein>
    <submittedName>
        <fullName evidence="1">Uncharacterized protein</fullName>
    </submittedName>
</protein>
<accession>A0A377IU54</accession>
<organism evidence="1 2">
    <name type="scientific">Fluoribacter dumoffii</name>
    <dbReference type="NCBI Taxonomy" id="463"/>
    <lineage>
        <taxon>Bacteria</taxon>
        <taxon>Pseudomonadati</taxon>
        <taxon>Pseudomonadota</taxon>
        <taxon>Gammaproteobacteria</taxon>
        <taxon>Legionellales</taxon>
        <taxon>Legionellaceae</taxon>
        <taxon>Fluoribacter</taxon>
    </lineage>
</organism>
<reference evidence="1 2" key="1">
    <citation type="submission" date="2018-06" db="EMBL/GenBank/DDBJ databases">
        <authorList>
            <consortium name="Pathogen Informatics"/>
            <person name="Doyle S."/>
        </authorList>
    </citation>
    <scope>NUCLEOTIDE SEQUENCE [LARGE SCALE GENOMIC DNA]</scope>
    <source>
        <strain evidence="1 2">NCTC11370</strain>
    </source>
</reference>
<sequence length="419" mass="48723">MIGQELITVSWDDVKGDVAKLNPSLHQIIENDASLTPSELTILSYNYGRQIGDETYFYFPDFNKSKVMPFCMIYENNFEMYTEINQRTSPWKIYKPGHVFPFTKFLKNNYLYEPSDILKMTAGIRSSFLLMNKFSDKKSHGKLQKKYKLTCPIPNGFDDQFFIFKQIIDSINPKWKAKLLAFPKEWEEMAYKSSPFVDYLNSIANGDHLFKRNITLYDYLLDILDSKSKISSNSFVKEVVRYLFFIACGDQPGYLPSLDESNAPIDILREVYVDVFKSETAPIFMCPHKLVPFSSNETVYFSLNKEDFIFKPNQISNLNKLSQEIKSAFEQTCEKIIESNVAKNTVLYKSASNLILNVIHRWSINSTSPIEKDALFYKSDKHLMEQLKKYEHLDFPLNSSFLSGCFSLSYKNNYKLLIT</sequence>
<evidence type="ECO:0000313" key="1">
    <source>
        <dbReference type="EMBL" id="STO91658.1"/>
    </source>
</evidence>
<gene>
    <name evidence="1" type="ORF">NCTC11370_03636</name>
</gene>
<dbReference type="AlphaFoldDB" id="A0A377IU54"/>
<dbReference type="Proteomes" id="UP000254554">
    <property type="component" value="Unassembled WGS sequence"/>
</dbReference>
<keyword evidence="2" id="KW-1185">Reference proteome</keyword>
<evidence type="ECO:0000313" key="2">
    <source>
        <dbReference type="Proteomes" id="UP000254554"/>
    </source>
</evidence>
<proteinExistence type="predicted"/>
<name>A0A377IU54_9GAMM</name>
<dbReference type="EMBL" id="UGGT01000003">
    <property type="protein sequence ID" value="STO91658.1"/>
    <property type="molecule type" value="Genomic_DNA"/>
</dbReference>